<proteinExistence type="predicted"/>
<sequence length="313" mass="34259">MSLDGRASSGAVIDQDQLDAKLTRLIMDHNNYRTTHTRYIRHLLSICGWHVDQDFPSFIRKFDQVDRLTSVVIGIRDHALQSYQAVERTGSGLLSQVDSLLANTPIAGPNVLPGGVSPSSAHHTGPKGIMAMNGHHEHISSSSSSPASQRDYIRESSGPAGAATSVGMPFNNNRLLYMAGEVKEAIRFWRDQCSLAQSIEPKVFEIDRITEMRHLALTGDGSTVEEKARAVRISFEQSRQATNDIECRLLQWLETLSVMERSRDDQTHVGAGPTAAAIGHIPHGLSLDHRSMSSHSLGSPAASYLSQPWSQAS</sequence>
<dbReference type="AlphaFoldDB" id="A0A9P6QDD1"/>
<evidence type="ECO:0000313" key="2">
    <source>
        <dbReference type="EMBL" id="KAG0263470.1"/>
    </source>
</evidence>
<accession>A0A9P6QDD1</accession>
<dbReference type="Proteomes" id="UP000726737">
    <property type="component" value="Unassembled WGS sequence"/>
</dbReference>
<reference evidence="2" key="1">
    <citation type="journal article" date="2020" name="Fungal Divers.">
        <title>Resolving the Mortierellaceae phylogeny through synthesis of multi-gene phylogenetics and phylogenomics.</title>
        <authorList>
            <person name="Vandepol N."/>
            <person name="Liber J."/>
            <person name="Desiro A."/>
            <person name="Na H."/>
            <person name="Kennedy M."/>
            <person name="Barry K."/>
            <person name="Grigoriev I.V."/>
            <person name="Miller A.N."/>
            <person name="O'Donnell K."/>
            <person name="Stajich J.E."/>
            <person name="Bonito G."/>
        </authorList>
    </citation>
    <scope>NUCLEOTIDE SEQUENCE</scope>
    <source>
        <strain evidence="2">KOD948</strain>
    </source>
</reference>
<evidence type="ECO:0000256" key="1">
    <source>
        <dbReference type="SAM" id="MobiDB-lite"/>
    </source>
</evidence>
<gene>
    <name evidence="2" type="ORF">BG011_008763</name>
</gene>
<dbReference type="OrthoDB" id="2428392at2759"/>
<feature type="compositionally biased region" description="Polar residues" evidence="1">
    <location>
        <begin position="304"/>
        <end position="313"/>
    </location>
</feature>
<feature type="region of interest" description="Disordered" evidence="1">
    <location>
        <begin position="116"/>
        <end position="165"/>
    </location>
</feature>
<evidence type="ECO:0000313" key="3">
    <source>
        <dbReference type="Proteomes" id="UP000726737"/>
    </source>
</evidence>
<keyword evidence="3" id="KW-1185">Reference proteome</keyword>
<comment type="caution">
    <text evidence="2">The sequence shown here is derived from an EMBL/GenBank/DDBJ whole genome shotgun (WGS) entry which is preliminary data.</text>
</comment>
<feature type="region of interest" description="Disordered" evidence="1">
    <location>
        <begin position="289"/>
        <end position="313"/>
    </location>
</feature>
<dbReference type="EMBL" id="JAAAJA010000074">
    <property type="protein sequence ID" value="KAG0263470.1"/>
    <property type="molecule type" value="Genomic_DNA"/>
</dbReference>
<protein>
    <submittedName>
        <fullName evidence="2">Uncharacterized protein</fullName>
    </submittedName>
</protein>
<name>A0A9P6QDD1_9FUNG</name>
<organism evidence="2 3">
    <name type="scientific">Mortierella polycephala</name>
    <dbReference type="NCBI Taxonomy" id="41804"/>
    <lineage>
        <taxon>Eukaryota</taxon>
        <taxon>Fungi</taxon>
        <taxon>Fungi incertae sedis</taxon>
        <taxon>Mucoromycota</taxon>
        <taxon>Mortierellomycotina</taxon>
        <taxon>Mortierellomycetes</taxon>
        <taxon>Mortierellales</taxon>
        <taxon>Mortierellaceae</taxon>
        <taxon>Mortierella</taxon>
    </lineage>
</organism>